<evidence type="ECO:0000313" key="10">
    <source>
        <dbReference type="Proteomes" id="UP000182258"/>
    </source>
</evidence>
<feature type="domain" description="Solute-binding protein family 3/N-terminal" evidence="6">
    <location>
        <begin position="48"/>
        <end position="275"/>
    </location>
</feature>
<evidence type="ECO:0000259" key="6">
    <source>
        <dbReference type="SMART" id="SM00062"/>
    </source>
</evidence>
<dbReference type="PANTHER" id="PTHR30085:SF7">
    <property type="entry name" value="AMINO-ACID ABC TRANSPORTER-BINDING PROTEIN YHDW-RELATED"/>
    <property type="match status" value="1"/>
</dbReference>
<dbReference type="InterPro" id="IPR051455">
    <property type="entry name" value="Bact_solute-bind_prot3"/>
</dbReference>
<dbReference type="PATRIC" id="fig|728005.3.peg.1389"/>
<dbReference type="GO" id="GO:0006865">
    <property type="term" value="P:amino acid transport"/>
    <property type="evidence" value="ECO:0007669"/>
    <property type="project" value="TreeGrafter"/>
</dbReference>
<dbReference type="CDD" id="cd13692">
    <property type="entry name" value="PBP2_BztA"/>
    <property type="match status" value="1"/>
</dbReference>
<keyword evidence="9" id="KW-1185">Reference proteome</keyword>
<dbReference type="AlphaFoldDB" id="A0A0F5PU12"/>
<evidence type="ECO:0000256" key="5">
    <source>
        <dbReference type="SAM" id="SignalP"/>
    </source>
</evidence>
<dbReference type="InterPro" id="IPR018313">
    <property type="entry name" value="SBP_3_CS"/>
</dbReference>
<accession>A0A0F5PU12</accession>
<comment type="similarity">
    <text evidence="1 4">Belongs to the bacterial solute-binding protein 3 family.</text>
</comment>
<dbReference type="Pfam" id="PF00497">
    <property type="entry name" value="SBP_bac_3"/>
    <property type="match status" value="1"/>
</dbReference>
<organism evidence="8 10">
    <name type="scientific">Devosia psychrophila</name>
    <dbReference type="NCBI Taxonomy" id="728005"/>
    <lineage>
        <taxon>Bacteria</taxon>
        <taxon>Pseudomonadati</taxon>
        <taxon>Pseudomonadota</taxon>
        <taxon>Alphaproteobacteria</taxon>
        <taxon>Hyphomicrobiales</taxon>
        <taxon>Devosiaceae</taxon>
        <taxon>Devosia</taxon>
    </lineage>
</organism>
<dbReference type="InterPro" id="IPR001638">
    <property type="entry name" value="Solute-binding_3/MltF_N"/>
</dbReference>
<dbReference type="Proteomes" id="UP000182258">
    <property type="component" value="Unassembled WGS sequence"/>
</dbReference>
<dbReference type="PANTHER" id="PTHR30085">
    <property type="entry name" value="AMINO ACID ABC TRANSPORTER PERMEASE"/>
    <property type="match status" value="1"/>
</dbReference>
<evidence type="ECO:0000313" key="8">
    <source>
        <dbReference type="EMBL" id="SFD34374.1"/>
    </source>
</evidence>
<name>A0A0F5PU12_9HYPH</name>
<evidence type="ECO:0000256" key="4">
    <source>
        <dbReference type="RuleBase" id="RU003744"/>
    </source>
</evidence>
<dbReference type="PROSITE" id="PS01039">
    <property type="entry name" value="SBP_BACTERIAL_3"/>
    <property type="match status" value="1"/>
</dbReference>
<dbReference type="Gene3D" id="3.40.190.10">
    <property type="entry name" value="Periplasmic binding protein-like II"/>
    <property type="match status" value="2"/>
</dbReference>
<dbReference type="SMART" id="SM00062">
    <property type="entry name" value="PBPb"/>
    <property type="match status" value="1"/>
</dbReference>
<evidence type="ECO:0000313" key="7">
    <source>
        <dbReference type="EMBL" id="KKC32080.1"/>
    </source>
</evidence>
<evidence type="ECO:0000313" key="9">
    <source>
        <dbReference type="Proteomes" id="UP000033519"/>
    </source>
</evidence>
<evidence type="ECO:0000256" key="2">
    <source>
        <dbReference type="ARBA" id="ARBA00022448"/>
    </source>
</evidence>
<dbReference type="EMBL" id="LAPV01000143">
    <property type="protein sequence ID" value="KKC32080.1"/>
    <property type="molecule type" value="Genomic_DNA"/>
</dbReference>
<dbReference type="EMBL" id="FOMB01000043">
    <property type="protein sequence ID" value="SFD34374.1"/>
    <property type="molecule type" value="Genomic_DNA"/>
</dbReference>
<gene>
    <name evidence="8" type="ORF">SAMN04488059_14314</name>
    <name evidence="7" type="ORF">WH91_15915</name>
</gene>
<proteinExistence type="inferred from homology"/>
<keyword evidence="2" id="KW-0813">Transport</keyword>
<keyword evidence="3 5" id="KW-0732">Signal</keyword>
<evidence type="ECO:0000256" key="3">
    <source>
        <dbReference type="ARBA" id="ARBA00022729"/>
    </source>
</evidence>
<dbReference type="STRING" id="728005.SAMN04488059_14314"/>
<reference evidence="7 9" key="1">
    <citation type="submission" date="2015-03" db="EMBL/GenBank/DDBJ databases">
        <authorList>
            <person name="Lepp D."/>
            <person name="Hassan Y.I."/>
            <person name="Li X.-Z."/>
            <person name="Zhou T."/>
        </authorList>
    </citation>
    <scope>NUCLEOTIDE SEQUENCE [LARGE SCALE GENOMIC DNA]</scope>
    <source>
        <strain evidence="7 9">Cr7-05</strain>
    </source>
</reference>
<feature type="chain" id="PRO_5010418698" evidence="5">
    <location>
        <begin position="38"/>
        <end position="352"/>
    </location>
</feature>
<feature type="signal peptide" evidence="5">
    <location>
        <begin position="1"/>
        <end position="37"/>
    </location>
</feature>
<sequence length="352" mass="38152">MLATKGSRGLTRVFKRLLTLAAGFACALTLAAAPAYAQTLQTVRDRGFLICGATNPLPGFAQQDTEGRWSGFDVDLCRAIAAAVFGDPNKIEFRPLRGESRFAPLQTGMVDVLTRNGPWTEQRDTLYGVSFVGTSFFDGQSFLVPQSIGVVSAFELDNISICVANAGEELERIGEFFFANQASYTEVPYEDVADLSVAYQAGLCQVVSASGRQLQAIRRALPDPSAHRILPERISKEVLGPVVRQGDQQWFNIVRWTLFTLVNAEELGVTALNIDSLLAARTPAVRRLLGVEGDFGTPLGLTPSFMADIIRSVGNYGELYDRHFGPLTGAALLRGQNGLWSNGGLLYAAPVR</sequence>
<evidence type="ECO:0000256" key="1">
    <source>
        <dbReference type="ARBA" id="ARBA00010333"/>
    </source>
</evidence>
<dbReference type="Proteomes" id="UP000033519">
    <property type="component" value="Unassembled WGS sequence"/>
</dbReference>
<reference evidence="8 10" key="2">
    <citation type="submission" date="2016-10" db="EMBL/GenBank/DDBJ databases">
        <authorList>
            <person name="de Groot N.N."/>
        </authorList>
    </citation>
    <scope>NUCLEOTIDE SEQUENCE [LARGE SCALE GENOMIC DNA]</scope>
    <source>
        <strain evidence="8 10">CGMCC 1.10210</strain>
    </source>
</reference>
<protein>
    <submittedName>
        <fullName evidence="8">General L-amino acid transport system substrate-binding protein</fullName>
    </submittedName>
</protein>
<dbReference type="SUPFAM" id="SSF53850">
    <property type="entry name" value="Periplasmic binding protein-like II"/>
    <property type="match status" value="1"/>
</dbReference>